<dbReference type="Proteomes" id="UP000602510">
    <property type="component" value="Unassembled WGS sequence"/>
</dbReference>
<organism evidence="3 4">
    <name type="scientific">Phytophthora infestans</name>
    <name type="common">Potato late blight agent</name>
    <name type="synonym">Botrytis infestans</name>
    <dbReference type="NCBI Taxonomy" id="4787"/>
    <lineage>
        <taxon>Eukaryota</taxon>
        <taxon>Sar</taxon>
        <taxon>Stramenopiles</taxon>
        <taxon>Oomycota</taxon>
        <taxon>Peronosporomycetes</taxon>
        <taxon>Peronosporales</taxon>
        <taxon>Peronosporaceae</taxon>
        <taxon>Phytophthora</taxon>
    </lineage>
</organism>
<dbReference type="InterPro" id="IPR011989">
    <property type="entry name" value="ARM-like"/>
</dbReference>
<feature type="repeat" description="ARM" evidence="1">
    <location>
        <begin position="499"/>
        <end position="541"/>
    </location>
</feature>
<feature type="region of interest" description="Disordered" evidence="2">
    <location>
        <begin position="286"/>
        <end position="319"/>
    </location>
</feature>
<dbReference type="AlphaFoldDB" id="A0A833SSQ8"/>
<comment type="caution">
    <text evidence="3">The sequence shown here is derived from an EMBL/GenBank/DDBJ whole genome shotgun (WGS) entry which is preliminary data.</text>
</comment>
<evidence type="ECO:0000256" key="2">
    <source>
        <dbReference type="SAM" id="MobiDB-lite"/>
    </source>
</evidence>
<dbReference type="Pfam" id="PF13513">
    <property type="entry name" value="HEAT_EZ"/>
    <property type="match status" value="1"/>
</dbReference>
<dbReference type="InterPro" id="IPR016024">
    <property type="entry name" value="ARM-type_fold"/>
</dbReference>
<dbReference type="SUPFAM" id="SSF48371">
    <property type="entry name" value="ARM repeat"/>
    <property type="match status" value="2"/>
</dbReference>
<proteinExistence type="predicted"/>
<sequence>MDLALTIIDGLRQIFELRDAIRRQRHENRKMYLRMMEIYVELQPSGPLQANPTLQRTKAVEKFADAVASFSKYLQKYHDMHRVVRMLKHVKMEKRQKIASEIDQLFRTLNLAATATVMNEQAAASSNAAKFFAKLEDMHGDIKLSHDQIHAALLADKQQLEMVNKTAIVERGPTFARRATIRERDAKVLTRQAPMKKKCTQASVDEKLALKESVAEEKLAVETKTSLAGTCTVLDDKAVSNEPTDKQTATDGEKYVEAAELDPSLANVVIGATVLAVEKVELTGLKQTSDSGNKRPTDLEPTSIESGDQPPPSTSSPLDYSSVPQLIRLLGFDPSTEQQKERALLRLMRMCVTNRKRVQVYRAQGIPVLSDLARTTNNFFTQLYALHCLSWFTFSHSKMSESTFTELQRCVREPTHSEILSVLDELQHGDEQAKEVAALQCSCLATRGDGDMLRRVGLLPLLTPLLSEGTSNQQLWVAEAIVTLASNSDDNCVAIAREGAIPPLVTLLRSGSDMHKQEAAYALGTLAANNAVNRAKIAREGAIPPLVAFVRAATDAQTQWAVYALGFLSLSNEENRVLIAQEGAVPPLVELLRTGTQAQKQWSAYTLGNLAHNDENRVEITREGAVTPLIELLRSGTEMQKQRAAFALGNLACDNDVAMDVDEAILPLVELVRSGSDTQKEDAAYTLGNLAANNIDRRAEIGRKGAIPPLVQLLKSGNEDQKQWAAFALRCVAYENDANRVAIVEEGAIAALAELVEEGSEEEKEQAAHALKHLVSKKDEDANIDGYMSPLMGYLRAGVTSQNANVAAALNTLGTVRDRVSPLFHRLVKSYTDAHQPERDPADEKAESAWKYYSTNYH</sequence>
<reference evidence="3" key="1">
    <citation type="submission" date="2020-04" db="EMBL/GenBank/DDBJ databases">
        <title>Hybrid Assembly of Korean Phytophthora infestans isolates.</title>
        <authorList>
            <person name="Prokchorchik M."/>
            <person name="Lee Y."/>
            <person name="Seo J."/>
            <person name="Cho J.-H."/>
            <person name="Park Y.-E."/>
            <person name="Jang D.-C."/>
            <person name="Im J.-S."/>
            <person name="Choi J.-G."/>
            <person name="Park H.-J."/>
            <person name="Lee G.-B."/>
            <person name="Lee Y.-G."/>
            <person name="Hong S.-Y."/>
            <person name="Cho K."/>
            <person name="Sohn K.H."/>
        </authorList>
    </citation>
    <scope>NUCLEOTIDE SEQUENCE</scope>
    <source>
        <strain evidence="3">KR_1_A1</strain>
    </source>
</reference>
<dbReference type="SMART" id="SM00185">
    <property type="entry name" value="ARM"/>
    <property type="match status" value="7"/>
</dbReference>
<name>A0A833SSQ8_PHYIN</name>
<dbReference type="SMART" id="SM00567">
    <property type="entry name" value="EZ_HEAT"/>
    <property type="match status" value="3"/>
</dbReference>
<evidence type="ECO:0000313" key="4">
    <source>
        <dbReference type="Proteomes" id="UP000602510"/>
    </source>
</evidence>
<gene>
    <name evidence="3" type="ORF">GN244_ATG10576</name>
</gene>
<evidence type="ECO:0000256" key="1">
    <source>
        <dbReference type="PROSITE-ProRule" id="PRU00259"/>
    </source>
</evidence>
<protein>
    <submittedName>
        <fullName evidence="3">Armadillo/beta-catenin-like repeat</fullName>
    </submittedName>
</protein>
<dbReference type="PROSITE" id="PS50176">
    <property type="entry name" value="ARM_REPEAT"/>
    <property type="match status" value="3"/>
</dbReference>
<feature type="repeat" description="ARM" evidence="1">
    <location>
        <begin position="705"/>
        <end position="747"/>
    </location>
</feature>
<dbReference type="Gene3D" id="1.25.10.10">
    <property type="entry name" value="Leucine-rich Repeat Variant"/>
    <property type="match status" value="2"/>
</dbReference>
<dbReference type="InterPro" id="IPR004155">
    <property type="entry name" value="PBS_lyase_HEAT"/>
</dbReference>
<feature type="repeat" description="ARM" evidence="1">
    <location>
        <begin position="583"/>
        <end position="625"/>
    </location>
</feature>
<keyword evidence="4" id="KW-1185">Reference proteome</keyword>
<dbReference type="PANTHER" id="PTHR23315:SF7">
    <property type="entry name" value="U-BOX DOMAIN-CONTAINING PROTEIN 4"/>
    <property type="match status" value="1"/>
</dbReference>
<evidence type="ECO:0000313" key="3">
    <source>
        <dbReference type="EMBL" id="KAF4037348.1"/>
    </source>
</evidence>
<dbReference type="EMBL" id="WSZM01000242">
    <property type="protein sequence ID" value="KAF4037348.1"/>
    <property type="molecule type" value="Genomic_DNA"/>
</dbReference>
<accession>A0A833SSQ8</accession>
<dbReference type="Pfam" id="PF00514">
    <property type="entry name" value="Arm"/>
    <property type="match status" value="2"/>
</dbReference>
<dbReference type="InterPro" id="IPR000225">
    <property type="entry name" value="Armadillo"/>
</dbReference>
<dbReference type="PANTHER" id="PTHR23315">
    <property type="entry name" value="U BOX DOMAIN-CONTAINING"/>
    <property type="match status" value="1"/>
</dbReference>